<dbReference type="GO" id="GO:0009888">
    <property type="term" value="P:tissue development"/>
    <property type="evidence" value="ECO:0007669"/>
    <property type="project" value="TreeGrafter"/>
</dbReference>
<dbReference type="PANTHER" id="PTHR10574">
    <property type="entry name" value="NETRIN/LAMININ-RELATED"/>
    <property type="match status" value="1"/>
</dbReference>
<keyword evidence="3" id="KW-0272">Extracellular matrix</keyword>
<dbReference type="STRING" id="7757.ENSPMAP00000008833"/>
<evidence type="ECO:0000256" key="1">
    <source>
        <dbReference type="ARBA" id="ARBA00004302"/>
    </source>
</evidence>
<evidence type="ECO:0000256" key="4">
    <source>
        <dbReference type="ARBA" id="ARBA00022729"/>
    </source>
</evidence>
<feature type="disulfide bond" evidence="10">
    <location>
        <begin position="86"/>
        <end position="95"/>
    </location>
</feature>
<evidence type="ECO:0000256" key="6">
    <source>
        <dbReference type="ARBA" id="ARBA00022869"/>
    </source>
</evidence>
<dbReference type="GO" id="GO:0009887">
    <property type="term" value="P:animal organ morphogenesis"/>
    <property type="evidence" value="ECO:0007669"/>
    <property type="project" value="TreeGrafter"/>
</dbReference>
<evidence type="ECO:0000256" key="7">
    <source>
        <dbReference type="ARBA" id="ARBA00023157"/>
    </source>
</evidence>
<accession>S4RUE3</accession>
<reference evidence="12" key="2">
    <citation type="submission" date="2025-09" db="UniProtKB">
        <authorList>
            <consortium name="Ensembl"/>
        </authorList>
    </citation>
    <scope>IDENTIFICATION</scope>
</reference>
<feature type="disulfide bond" evidence="10">
    <location>
        <begin position="130"/>
        <end position="139"/>
    </location>
</feature>
<feature type="domain" description="Laminin EGF-like" evidence="11">
    <location>
        <begin position="111"/>
        <end position="159"/>
    </location>
</feature>
<feature type="domain" description="Laminin EGF-like" evidence="11">
    <location>
        <begin position="635"/>
        <end position="667"/>
    </location>
</feature>
<sequence length="667" mass="71207">CNCHGKAGECYYDPDVARRNLSLNTAGKFVGGGVCLNCSQNTAGVNCEICVDEYFRPPKNPCRPCNCNPVGSLSKVCINNSRSCRCKPGYGGERCNRCAFGYKGFPKCVKCKCSTEGSINKDPCKEPCICKSNVQGKHCDSCKPGHYNLQESNALGCTECFCFGVTRMCDSIPWARAKVRGQAARHGADGRINKKIHVMDITLWWTRLSLAVQDTVSRGMMPTAQPDYGRGNKKMTRIHKTTYTRGPPPPPPCVSALVGEKLELHRCCLLPRASWARGPHHAPLPTPPSPCAPLPVPLCPHPSLHTPLGLHRAPLPAPLSPHRLSSVTLEVAAEGTRGAVAASDVELCQCPPGYSGTSCEACVRGHRRVNGSLYGGACEPCDCHGHATECDDVSGNCLNCEHNSVGPRCERCLPGFYGNAQEGTPHDCQPCACPLGFSPTCRVGPSGAMLCDRCAPGYAGARCDRCADGYYGSPGVPGGSCQPCQCNGNVDLSTPGACDAVTGECLRCVGQTSGWHCERCTTGYFGDAIVAKNCQPCKCSSNGSQSNTCDAVTGQCECKPNVAGRQCDHCVPNCWWDAQQRKCQPCRCSLEGAVSSACDKHGRCACRPEFSGKRCEPSQARHYGMSQQPTGCAPCNCNSFGAFSFDCDESGQCHCQPGVVGRQCDRC</sequence>
<dbReference type="Gene3D" id="2.10.25.10">
    <property type="entry name" value="Laminin"/>
    <property type="match status" value="9"/>
</dbReference>
<keyword evidence="9 10" id="KW-0424">Laminin EGF-like domain</keyword>
<dbReference type="Ensembl" id="ENSPMAT00000008872.1">
    <property type="protein sequence ID" value="ENSPMAP00000008833.1"/>
    <property type="gene ID" value="ENSPMAG00000008023.1"/>
</dbReference>
<evidence type="ECO:0000313" key="12">
    <source>
        <dbReference type="Ensembl" id="ENSPMAP00000008833.1"/>
    </source>
</evidence>
<reference evidence="12" key="1">
    <citation type="submission" date="2025-08" db="UniProtKB">
        <authorList>
            <consortium name="Ensembl"/>
        </authorList>
    </citation>
    <scope>IDENTIFICATION</scope>
</reference>
<keyword evidence="4" id="KW-0732">Signal</keyword>
<dbReference type="FunFam" id="2.10.25.10:FF:000051">
    <property type="entry name" value="Laminin subunit alpha 4"/>
    <property type="match status" value="1"/>
</dbReference>
<feature type="domain" description="Laminin EGF-like" evidence="11">
    <location>
        <begin position="431"/>
        <end position="483"/>
    </location>
</feature>
<dbReference type="CDD" id="cd00055">
    <property type="entry name" value="EGF_Lam"/>
    <property type="match status" value="7"/>
</dbReference>
<evidence type="ECO:0000256" key="8">
    <source>
        <dbReference type="ARBA" id="ARBA00023180"/>
    </source>
</evidence>
<feature type="disulfide bond" evidence="10">
    <location>
        <begin position="65"/>
        <end position="77"/>
    </location>
</feature>
<dbReference type="InterPro" id="IPR002049">
    <property type="entry name" value="LE_dom"/>
</dbReference>
<feature type="disulfide bond" evidence="10">
    <location>
        <begin position="635"/>
        <end position="647"/>
    </location>
</feature>
<dbReference type="InterPro" id="IPR000742">
    <property type="entry name" value="EGF"/>
</dbReference>
<keyword evidence="8" id="KW-0325">Glycoprotein</keyword>
<keyword evidence="5" id="KW-0677">Repeat</keyword>
<keyword evidence="6" id="KW-0084">Basement membrane</keyword>
<keyword evidence="2" id="KW-0964">Secreted</keyword>
<organism evidence="12">
    <name type="scientific">Petromyzon marinus</name>
    <name type="common">Sea lamprey</name>
    <dbReference type="NCBI Taxonomy" id="7757"/>
    <lineage>
        <taxon>Eukaryota</taxon>
        <taxon>Metazoa</taxon>
        <taxon>Chordata</taxon>
        <taxon>Craniata</taxon>
        <taxon>Vertebrata</taxon>
        <taxon>Cyclostomata</taxon>
        <taxon>Hyperoartia</taxon>
        <taxon>Petromyzontiformes</taxon>
        <taxon>Petromyzontidae</taxon>
        <taxon>Petromyzon</taxon>
    </lineage>
</organism>
<dbReference type="GO" id="GO:0005576">
    <property type="term" value="C:extracellular region"/>
    <property type="evidence" value="ECO:0007669"/>
    <property type="project" value="UniProtKB-ARBA"/>
</dbReference>
<evidence type="ECO:0000256" key="3">
    <source>
        <dbReference type="ARBA" id="ARBA00022530"/>
    </source>
</evidence>
<protein>
    <recommendedName>
        <fullName evidence="11">Laminin EGF-like domain-containing protein</fullName>
    </recommendedName>
</protein>
<keyword evidence="7 10" id="KW-1015">Disulfide bond</keyword>
<dbReference type="FunFam" id="2.10.25.10:FF:000188">
    <property type="entry name" value="Laminin subunit gamma 2"/>
    <property type="match status" value="1"/>
</dbReference>
<dbReference type="PROSITE" id="PS50027">
    <property type="entry name" value="EGF_LAM_2"/>
    <property type="match status" value="6"/>
</dbReference>
<evidence type="ECO:0000256" key="10">
    <source>
        <dbReference type="PROSITE-ProRule" id="PRU00460"/>
    </source>
</evidence>
<feature type="domain" description="Laminin EGF-like" evidence="11">
    <location>
        <begin position="65"/>
        <end position="110"/>
    </location>
</feature>
<dbReference type="GO" id="GO:0005604">
    <property type="term" value="C:basement membrane"/>
    <property type="evidence" value="ECO:0007669"/>
    <property type="project" value="UniProtKB-SubCell"/>
</dbReference>
<dbReference type="FunFam" id="2.10.25.10:FF:000082">
    <property type="entry name" value="Laminin subunit alpha 1"/>
    <property type="match status" value="3"/>
</dbReference>
<evidence type="ECO:0000256" key="5">
    <source>
        <dbReference type="ARBA" id="ARBA00022737"/>
    </source>
</evidence>
<feature type="domain" description="Laminin EGF-like" evidence="11">
    <location>
        <begin position="381"/>
        <end position="430"/>
    </location>
</feature>
<evidence type="ECO:0000256" key="2">
    <source>
        <dbReference type="ARBA" id="ARBA00022525"/>
    </source>
</evidence>
<dbReference type="SUPFAM" id="SSF57196">
    <property type="entry name" value="EGF/Laminin"/>
    <property type="match status" value="7"/>
</dbReference>
<dbReference type="SMART" id="SM00181">
    <property type="entry name" value="EGF"/>
    <property type="match status" value="6"/>
</dbReference>
<dbReference type="PRINTS" id="PR00011">
    <property type="entry name" value="EGFLAMININ"/>
</dbReference>
<dbReference type="PANTHER" id="PTHR10574:SF436">
    <property type="entry name" value="LAMININ SUBUNIT ALPHA-2"/>
    <property type="match status" value="1"/>
</dbReference>
<dbReference type="OMA" id="SCECNGN"/>
<dbReference type="FunFam" id="2.170.300.10:FF:000026">
    <property type="entry name" value="laminin subunit alpha-2 isoform X2"/>
    <property type="match status" value="1"/>
</dbReference>
<dbReference type="HOGENOM" id="CLU_411951_0_0_1"/>
<dbReference type="Pfam" id="PF00053">
    <property type="entry name" value="EGF_laminin"/>
    <property type="match status" value="9"/>
</dbReference>
<dbReference type="InterPro" id="IPR056863">
    <property type="entry name" value="LMN_ATRN_NET-like_EGF"/>
</dbReference>
<feature type="disulfide bond" evidence="10">
    <location>
        <begin position="537"/>
        <end position="549"/>
    </location>
</feature>
<comment type="caution">
    <text evidence="10">Lacks conserved residue(s) required for the propagation of feature annotation.</text>
</comment>
<evidence type="ECO:0000256" key="9">
    <source>
        <dbReference type="ARBA" id="ARBA00023292"/>
    </source>
</evidence>
<feature type="domain" description="Laminin EGF-like" evidence="11">
    <location>
        <begin position="537"/>
        <end position="585"/>
    </location>
</feature>
<dbReference type="AlphaFoldDB" id="S4RUE3"/>
<comment type="subcellular location">
    <subcellularLocation>
        <location evidence="1">Secreted</location>
        <location evidence="1">Extracellular space</location>
        <location evidence="1">Extracellular matrix</location>
        <location evidence="1">Basement membrane</location>
    </subcellularLocation>
</comment>
<evidence type="ECO:0000259" key="11">
    <source>
        <dbReference type="PROSITE" id="PS50027"/>
    </source>
</evidence>
<feature type="disulfide bond" evidence="10">
    <location>
        <begin position="454"/>
        <end position="463"/>
    </location>
</feature>
<feature type="disulfide bond" evidence="10">
    <location>
        <begin position="558"/>
        <end position="567"/>
    </location>
</feature>
<dbReference type="GeneTree" id="ENSGT00940000157124"/>
<feature type="disulfide bond" evidence="10">
    <location>
        <begin position="655"/>
        <end position="664"/>
    </location>
</feature>
<feature type="disulfide bond" evidence="10">
    <location>
        <begin position="400"/>
        <end position="409"/>
    </location>
</feature>
<dbReference type="InterPro" id="IPR050440">
    <property type="entry name" value="Laminin/Netrin_ECM"/>
</dbReference>
<proteinExistence type="predicted"/>
<dbReference type="SMART" id="SM00180">
    <property type="entry name" value="EGF_Lam"/>
    <property type="match status" value="9"/>
</dbReference>
<dbReference type="Pfam" id="PF24973">
    <property type="entry name" value="EGF_LMN_ATRN"/>
    <property type="match status" value="1"/>
</dbReference>
<dbReference type="FunFam" id="2.10.25.10:FF:000106">
    <property type="entry name" value="Heparan sulfate proteoglycan 2"/>
    <property type="match status" value="1"/>
</dbReference>
<name>S4RUE3_PETMA</name>
<dbReference type="PROSITE" id="PS01248">
    <property type="entry name" value="EGF_LAM_1"/>
    <property type="match status" value="3"/>
</dbReference>
<feature type="disulfide bond" evidence="10">
    <location>
        <begin position="539"/>
        <end position="556"/>
    </location>
</feature>
<feature type="disulfide bond" evidence="10">
    <location>
        <begin position="67"/>
        <end position="84"/>
    </location>
</feature>